<keyword evidence="4" id="KW-1185">Reference proteome</keyword>
<gene>
    <name evidence="3" type="primary">LOC123095552</name>
</gene>
<dbReference type="Gramene" id="TraesROB_scaffold_011556_01G000100.1">
    <property type="protein sequence ID" value="TraesROB_scaffold_011556_01G000100.1"/>
    <property type="gene ID" value="TraesROB_scaffold_011556_01G000100"/>
</dbReference>
<dbReference type="Gramene" id="TraesWEE_scaffold_038767_01G000100.1">
    <property type="protein sequence ID" value="TraesWEE_scaffold_038767_01G000100.1"/>
    <property type="gene ID" value="TraesWEE_scaffold_038767_01G000100"/>
</dbReference>
<dbReference type="SMR" id="A0A3B6JBK2"/>
<dbReference type="Gramene" id="TraesCLE_scaffold_002124_01G002700.1">
    <property type="protein sequence ID" value="TraesCLE_scaffold_002124_01G002700.1"/>
    <property type="gene ID" value="TraesCLE_scaffold_002124_01G002700"/>
</dbReference>
<evidence type="ECO:0000313" key="4">
    <source>
        <dbReference type="Proteomes" id="UP000019116"/>
    </source>
</evidence>
<reference evidence="3" key="2">
    <citation type="submission" date="2018-10" db="UniProtKB">
        <authorList>
            <consortium name="EnsemblPlants"/>
        </authorList>
    </citation>
    <scope>IDENTIFICATION</scope>
</reference>
<dbReference type="Proteomes" id="UP000019116">
    <property type="component" value="Chromosome 4D"/>
</dbReference>
<organism evidence="3">
    <name type="scientific">Triticum aestivum</name>
    <name type="common">Wheat</name>
    <dbReference type="NCBI Taxonomy" id="4565"/>
    <lineage>
        <taxon>Eukaryota</taxon>
        <taxon>Viridiplantae</taxon>
        <taxon>Streptophyta</taxon>
        <taxon>Embryophyta</taxon>
        <taxon>Tracheophyta</taxon>
        <taxon>Spermatophyta</taxon>
        <taxon>Magnoliopsida</taxon>
        <taxon>Liliopsida</taxon>
        <taxon>Poales</taxon>
        <taxon>Poaceae</taxon>
        <taxon>BOP clade</taxon>
        <taxon>Pooideae</taxon>
        <taxon>Triticodae</taxon>
        <taxon>Triticeae</taxon>
        <taxon>Triticinae</taxon>
        <taxon>Triticum</taxon>
    </lineage>
</organism>
<feature type="region of interest" description="Disordered" evidence="1">
    <location>
        <begin position="1"/>
        <end position="41"/>
    </location>
</feature>
<dbReference type="PANTHER" id="PTHR47418">
    <property type="entry name" value="ALPHA/BETA-HYDROLASES SUPERFAMILY PROTEIN"/>
    <property type="match status" value="1"/>
</dbReference>
<dbReference type="OMA" id="RKMPREE"/>
<dbReference type="KEGG" id="taes:123095552"/>
<dbReference type="InterPro" id="IPR029058">
    <property type="entry name" value="AB_hydrolase_fold"/>
</dbReference>
<dbReference type="InterPro" id="IPR002921">
    <property type="entry name" value="Fungal_lipase-type"/>
</dbReference>
<accession>A0A3B6JBK2</accession>
<dbReference type="Pfam" id="PF01764">
    <property type="entry name" value="Lipase_3"/>
    <property type="match status" value="1"/>
</dbReference>
<evidence type="ECO:0000313" key="3">
    <source>
        <dbReference type="EnsemblPlants" id="TraesCS4D02G001400.1"/>
    </source>
</evidence>
<sequence length="576" mass="63807">MDGQDSFQPRPCSTSPPSDKKRTLSSLLLSSNSRRPPPNPIQQKAMAAKHLLSRARLLLTRHRSRPTILPPALTRLLFGGTTTPAEPEDDDKARARAAAAAAVALDAKRAKREGSDDDDEGAGLPWTSWRPDVAWLTKALEPALQLYKHYNWKPFASDNIPASTRTFSEIISDLQHSKVSIQDWSLSDLTVGLYLIYLTQASAKNAQAFKGVQISSNKKVQELIYHLELAKGCYKGSATGLAKHSMLRPRNVLKFVKDSSIFRPGYYIGIDPRAKLVILGIRGTHTVYDLVTDLVALSDKKVSPKGFSTHFGTYEAARWYLRHELSIIRKCLEKHKDYKLRLVGHSLGGASAALLAIMLRKKSKEELGFSPDIVSAVGFGVPPCVSREIAESCASYVTTVVLQDDIVPRLSAASLARLRNEIIETDWAKVLEKEDWKHIVDIVTNAKLVVSSIQDVANKLADYAKVVTSASSGDSVKDPPRLQGPTKVLKPDGEEDVYVPEDLFLPGTLYYLQRDVENINGVEDESYTLWRGDAGENFQRILLSGNLMSDHKCDSIQYALRDVLKTLPLPLPLQED</sequence>
<dbReference type="Gramene" id="TraesCS4D02G001400.1">
    <property type="protein sequence ID" value="TraesCS4D02G001400.1"/>
    <property type="gene ID" value="TraesCS4D02G001400"/>
</dbReference>
<feature type="compositionally biased region" description="Low complexity" evidence="1">
    <location>
        <begin position="24"/>
        <end position="34"/>
    </location>
</feature>
<dbReference type="RefSeq" id="XP_044372984.1">
    <property type="nucleotide sequence ID" value="XM_044517049.1"/>
</dbReference>
<dbReference type="SUPFAM" id="SSF53474">
    <property type="entry name" value="alpha/beta-Hydrolases"/>
    <property type="match status" value="1"/>
</dbReference>
<proteinExistence type="predicted"/>
<name>A0A3B6JBK2_WHEAT</name>
<evidence type="ECO:0000256" key="1">
    <source>
        <dbReference type="SAM" id="MobiDB-lite"/>
    </source>
</evidence>
<feature type="compositionally biased region" description="Polar residues" evidence="1">
    <location>
        <begin position="1"/>
        <end position="17"/>
    </location>
</feature>
<dbReference type="OrthoDB" id="438440at2759"/>
<reference evidence="3" key="1">
    <citation type="submission" date="2018-08" db="EMBL/GenBank/DDBJ databases">
        <authorList>
            <person name="Rossello M."/>
        </authorList>
    </citation>
    <scope>NUCLEOTIDE SEQUENCE [LARGE SCALE GENOMIC DNA]</scope>
    <source>
        <strain evidence="3">cv. Chinese Spring</strain>
    </source>
</reference>
<dbReference type="AlphaFoldDB" id="A0A3B6JBK2"/>
<dbReference type="Gramene" id="TraesCS4D03G0002200.1">
    <property type="protein sequence ID" value="TraesCS4D03G0002200.1.CDS"/>
    <property type="gene ID" value="TraesCS4D03G0002200"/>
</dbReference>
<dbReference type="EnsemblPlants" id="TraesCS4D02G001400.1">
    <property type="protein sequence ID" value="TraesCS4D02G001400.1"/>
    <property type="gene ID" value="TraesCS4D02G001400"/>
</dbReference>
<evidence type="ECO:0000259" key="2">
    <source>
        <dbReference type="Pfam" id="PF01764"/>
    </source>
</evidence>
<protein>
    <recommendedName>
        <fullName evidence="2">Fungal lipase-type domain-containing protein</fullName>
    </recommendedName>
</protein>
<feature type="domain" description="Fungal lipase-type" evidence="2">
    <location>
        <begin position="279"/>
        <end position="412"/>
    </location>
</feature>
<dbReference type="PaxDb" id="4565-Traes_4DS_272A831EF.2"/>
<dbReference type="Gramene" id="TraesRN4D0100002100.1">
    <property type="protein sequence ID" value="TraesRN4D0100002100.1"/>
    <property type="gene ID" value="TraesRN4D0100002100"/>
</dbReference>
<dbReference type="GO" id="GO:0006629">
    <property type="term" value="P:lipid metabolic process"/>
    <property type="evidence" value="ECO:0007669"/>
    <property type="project" value="InterPro"/>
</dbReference>
<dbReference type="GeneID" id="123095552"/>
<dbReference type="STRING" id="4565.A0A3B6JBK2"/>
<dbReference type="CDD" id="cd00519">
    <property type="entry name" value="Lipase_3"/>
    <property type="match status" value="1"/>
</dbReference>
<dbReference type="Gene3D" id="3.40.50.1820">
    <property type="entry name" value="alpha/beta hydrolase"/>
    <property type="match status" value="1"/>
</dbReference>